<organism evidence="3 4">
    <name type="scientific">Stygiobacter electus</name>
    <dbReference type="NCBI Taxonomy" id="3032292"/>
    <lineage>
        <taxon>Bacteria</taxon>
        <taxon>Pseudomonadati</taxon>
        <taxon>Ignavibacteriota</taxon>
        <taxon>Ignavibacteria</taxon>
        <taxon>Ignavibacteriales</taxon>
        <taxon>Melioribacteraceae</taxon>
        <taxon>Stygiobacter</taxon>
    </lineage>
</organism>
<keyword evidence="1" id="KW-0812">Transmembrane</keyword>
<evidence type="ECO:0000256" key="1">
    <source>
        <dbReference type="SAM" id="Phobius"/>
    </source>
</evidence>
<feature type="transmembrane region" description="Helical" evidence="1">
    <location>
        <begin position="156"/>
        <end position="178"/>
    </location>
</feature>
<feature type="transmembrane region" description="Helical" evidence="1">
    <location>
        <begin position="184"/>
        <end position="203"/>
    </location>
</feature>
<comment type="caution">
    <text evidence="3">The sequence shown here is derived from an EMBL/GenBank/DDBJ whole genome shotgun (WGS) entry which is preliminary data.</text>
</comment>
<accession>A0AAE3TEV9</accession>
<dbReference type="AlphaFoldDB" id="A0AAE3TEV9"/>
<dbReference type="Proteomes" id="UP001221302">
    <property type="component" value="Unassembled WGS sequence"/>
</dbReference>
<evidence type="ECO:0000256" key="2">
    <source>
        <dbReference type="SAM" id="SignalP"/>
    </source>
</evidence>
<keyword evidence="1" id="KW-0472">Membrane</keyword>
<keyword evidence="1" id="KW-1133">Transmembrane helix</keyword>
<feature type="chain" id="PRO_5042199029" evidence="2">
    <location>
        <begin position="22"/>
        <end position="205"/>
    </location>
</feature>
<feature type="signal peptide" evidence="2">
    <location>
        <begin position="1"/>
        <end position="21"/>
    </location>
</feature>
<evidence type="ECO:0000313" key="3">
    <source>
        <dbReference type="EMBL" id="MDF1612693.1"/>
    </source>
</evidence>
<gene>
    <name evidence="3" type="ORF">P0M35_11070</name>
</gene>
<feature type="transmembrane region" description="Helical" evidence="1">
    <location>
        <begin position="129"/>
        <end position="149"/>
    </location>
</feature>
<dbReference type="RefSeq" id="WP_321536464.1">
    <property type="nucleotide sequence ID" value="NZ_JARGDL010000017.1"/>
</dbReference>
<evidence type="ECO:0000313" key="4">
    <source>
        <dbReference type="Proteomes" id="UP001221302"/>
    </source>
</evidence>
<keyword evidence="2" id="KW-0732">Signal</keyword>
<dbReference type="EMBL" id="JARGDL010000017">
    <property type="protein sequence ID" value="MDF1612693.1"/>
    <property type="molecule type" value="Genomic_DNA"/>
</dbReference>
<proteinExistence type="predicted"/>
<protein>
    <submittedName>
        <fullName evidence="3">Uncharacterized protein</fullName>
    </submittedName>
</protein>
<feature type="transmembrane region" description="Helical" evidence="1">
    <location>
        <begin position="96"/>
        <end position="117"/>
    </location>
</feature>
<keyword evidence="4" id="KW-1185">Reference proteome</keyword>
<reference evidence="3" key="1">
    <citation type="submission" date="2023-03" db="EMBL/GenBank/DDBJ databases">
        <title>Stygiobacter electus gen. nov., sp. nov., facultatively anaerobic thermotolerant bacterium of the class Ignavibacteria from a well of Yessentuki mineral water deposit.</title>
        <authorList>
            <person name="Podosokorskaya O.A."/>
            <person name="Elcheninov A.G."/>
            <person name="Petrova N.F."/>
            <person name="Zavarzina D.G."/>
            <person name="Kublanov I.V."/>
            <person name="Merkel A.Y."/>
        </authorList>
    </citation>
    <scope>NUCLEOTIDE SEQUENCE</scope>
    <source>
        <strain evidence="3">09-Me</strain>
    </source>
</reference>
<sequence>MKNILSIIVFFISLIPAVAFSQNTHNIFKISREINKYKPCFDKSFYFPSSFTNIPVTTFNKILARDINYCDSDSLTRLDSLGQRKASIILTVSKKIGLGVLMGGLFSLPGGLVGIAINREKGLGELGPGLVGMYTGYLIGSSLGVYLIAKTEKPEVSFWGTLTSGLIGGAISIGIFQVSNQKGIVTLAPFILPLLTSIIYTELID</sequence>
<name>A0AAE3TEV9_9BACT</name>